<comment type="caution">
    <text evidence="1">The sequence shown here is derived from an EMBL/GenBank/DDBJ whole genome shotgun (WGS) entry which is preliminary data.</text>
</comment>
<accession>A0A9X1YEM2</accession>
<proteinExistence type="predicted"/>
<dbReference type="RefSeq" id="WP_248669693.1">
    <property type="nucleotide sequence ID" value="NZ_JALPRX010000136.1"/>
</dbReference>
<protein>
    <submittedName>
        <fullName evidence="1">Major capsid protein</fullName>
    </submittedName>
</protein>
<organism evidence="1 2">
    <name type="scientific">Roseomonas acroporae</name>
    <dbReference type="NCBI Taxonomy" id="2937791"/>
    <lineage>
        <taxon>Bacteria</taxon>
        <taxon>Pseudomonadati</taxon>
        <taxon>Pseudomonadota</taxon>
        <taxon>Alphaproteobacteria</taxon>
        <taxon>Acetobacterales</taxon>
        <taxon>Roseomonadaceae</taxon>
        <taxon>Roseomonas</taxon>
    </lineage>
</organism>
<sequence length="354" mass="38045">MPVTIPDIFSGDAFNSVTLTSMVNNQAPYVPTFLSGRNIAPAQGITTTTAAFEAQNGGLRMLASSPRGAPPSQVARPTSTLRVLPSYHFSREVQLGADELLTALNRMPMSSDAAATIQSLLMNKVDGPFGVKTEWALTMEHFLLGLIDGVIYDADNATVLYDFFSFFGISRPAAITLPFSTFTEDSGLFVKAALGIKRGVVGALTNMASAGMRLMVLCGDNFFDAVVTNKEYVAAKKLGSLESQDAAEAISESTPYAAVAYGNMIWVNYRGTDDGSTVAIPTNEARLYPEGVPGLFQTYYAPAATFQAVTAVGLPVYLLRPSDRQNDRRLVAEFESNPLFACTRPLALRRLAMS</sequence>
<name>A0A9X1YEM2_9PROT</name>
<evidence type="ECO:0000313" key="1">
    <source>
        <dbReference type="EMBL" id="MCK8787643.1"/>
    </source>
</evidence>
<dbReference type="Pfam" id="PF03864">
    <property type="entry name" value="Phage_cap_E"/>
    <property type="match status" value="1"/>
</dbReference>
<dbReference type="EMBL" id="JALPRX010000136">
    <property type="protein sequence ID" value="MCK8787643.1"/>
    <property type="molecule type" value="Genomic_DNA"/>
</dbReference>
<dbReference type="InterPro" id="IPR005564">
    <property type="entry name" value="Major_capsid_GpE"/>
</dbReference>
<keyword evidence="2" id="KW-1185">Reference proteome</keyword>
<evidence type="ECO:0000313" key="2">
    <source>
        <dbReference type="Proteomes" id="UP001139516"/>
    </source>
</evidence>
<dbReference type="AlphaFoldDB" id="A0A9X1YEM2"/>
<reference evidence="1" key="1">
    <citation type="submission" date="2022-04" db="EMBL/GenBank/DDBJ databases">
        <title>Roseomonas acroporae sp. nov., isolated from coral Acropora digitifera.</title>
        <authorList>
            <person name="Sun H."/>
        </authorList>
    </citation>
    <scope>NUCLEOTIDE SEQUENCE</scope>
    <source>
        <strain evidence="1">NAR14</strain>
    </source>
</reference>
<gene>
    <name evidence="1" type="ORF">M0638_25070</name>
</gene>
<dbReference type="Proteomes" id="UP001139516">
    <property type="component" value="Unassembled WGS sequence"/>
</dbReference>